<feature type="transmembrane region" description="Helical" evidence="1">
    <location>
        <begin position="110"/>
        <end position="132"/>
    </location>
</feature>
<evidence type="ECO:0000256" key="1">
    <source>
        <dbReference type="SAM" id="Phobius"/>
    </source>
</evidence>
<organism evidence="2 3">
    <name type="scientific">Reinekea thalattae</name>
    <dbReference type="NCBI Taxonomy" id="2593301"/>
    <lineage>
        <taxon>Bacteria</taxon>
        <taxon>Pseudomonadati</taxon>
        <taxon>Pseudomonadota</taxon>
        <taxon>Gammaproteobacteria</taxon>
        <taxon>Oceanospirillales</taxon>
        <taxon>Saccharospirillaceae</taxon>
        <taxon>Reinekea</taxon>
    </lineage>
</organism>
<name>A0A5C8Z286_9GAMM</name>
<dbReference type="AlphaFoldDB" id="A0A5C8Z286"/>
<feature type="transmembrane region" description="Helical" evidence="1">
    <location>
        <begin position="185"/>
        <end position="205"/>
    </location>
</feature>
<dbReference type="Proteomes" id="UP000321764">
    <property type="component" value="Unassembled WGS sequence"/>
</dbReference>
<evidence type="ECO:0000313" key="3">
    <source>
        <dbReference type="Proteomes" id="UP000321764"/>
    </source>
</evidence>
<feature type="transmembrane region" description="Helical" evidence="1">
    <location>
        <begin position="82"/>
        <end position="104"/>
    </location>
</feature>
<feature type="transmembrane region" description="Helical" evidence="1">
    <location>
        <begin position="21"/>
        <end position="47"/>
    </location>
</feature>
<sequence length="259" mass="30901">MIKKIIEPDFEGLYMQYGGRKFFLIVHFFGPFLSLMAFLFFPLVFYFGEEIDLLSGFFIVTLIYIPSVFSFLLLFLYKKIHLYIMLPEFVVFICFFLGSFAWASMYGFNYWFYILMIFDFFVANSLVIFASLRVCGHEIDDFMGGIFIETEDGRCILSLNKRDKEGVLIRSTGSERLFYSTNFGFLTRFFLVFLFFKIPVLLYIFPDFFYIYNSGNPEFLKFMSIALMLTYLSSRKNTFERFVLLRAINRREFFVNKYI</sequence>
<protein>
    <submittedName>
        <fullName evidence="2">Uncharacterized protein</fullName>
    </submittedName>
</protein>
<dbReference type="RefSeq" id="WP_147714909.1">
    <property type="nucleotide sequence ID" value="NZ_VKAD01000003.1"/>
</dbReference>
<keyword evidence="3" id="KW-1185">Reference proteome</keyword>
<dbReference type="EMBL" id="VKAD01000003">
    <property type="protein sequence ID" value="TXR51414.1"/>
    <property type="molecule type" value="Genomic_DNA"/>
</dbReference>
<accession>A0A5C8Z286</accession>
<gene>
    <name evidence="2" type="ORF">FME95_12880</name>
</gene>
<feature type="transmembrane region" description="Helical" evidence="1">
    <location>
        <begin position="53"/>
        <end position="75"/>
    </location>
</feature>
<reference evidence="2 3" key="1">
    <citation type="submission" date="2019-07" db="EMBL/GenBank/DDBJ databases">
        <title>Reinekea sp. strain SSH23 genome sequencing and assembly.</title>
        <authorList>
            <person name="Kim I."/>
        </authorList>
    </citation>
    <scope>NUCLEOTIDE SEQUENCE [LARGE SCALE GENOMIC DNA]</scope>
    <source>
        <strain evidence="2 3">SSH23</strain>
    </source>
</reference>
<keyword evidence="1" id="KW-1133">Transmembrane helix</keyword>
<keyword evidence="1" id="KW-0472">Membrane</keyword>
<keyword evidence="1" id="KW-0812">Transmembrane</keyword>
<comment type="caution">
    <text evidence="2">The sequence shown here is derived from an EMBL/GenBank/DDBJ whole genome shotgun (WGS) entry which is preliminary data.</text>
</comment>
<evidence type="ECO:0000313" key="2">
    <source>
        <dbReference type="EMBL" id="TXR51414.1"/>
    </source>
</evidence>
<proteinExistence type="predicted"/>